<proteinExistence type="inferred from homology"/>
<comment type="caution">
    <text evidence="5">The sequence shown here is derived from an EMBL/GenBank/DDBJ whole genome shotgun (WGS) entry which is preliminary data.</text>
</comment>
<dbReference type="OrthoDB" id="9794619at2"/>
<dbReference type="RefSeq" id="WP_044216928.1">
    <property type="nucleotide sequence ID" value="NZ_JBKAGJ010000001.1"/>
</dbReference>
<keyword evidence="3" id="KW-0064">Aspartyl protease</keyword>
<organism evidence="5 6">
    <name type="scientific">Phaeodactylibacter xiamenensis</name>
    <dbReference type="NCBI Taxonomy" id="1524460"/>
    <lineage>
        <taxon>Bacteria</taxon>
        <taxon>Pseudomonadati</taxon>
        <taxon>Bacteroidota</taxon>
        <taxon>Saprospiria</taxon>
        <taxon>Saprospirales</taxon>
        <taxon>Haliscomenobacteraceae</taxon>
        <taxon>Phaeodactylibacter</taxon>
    </lineage>
</organism>
<keyword evidence="6" id="KW-1185">Reference proteome</keyword>
<evidence type="ECO:0000313" key="6">
    <source>
        <dbReference type="Proteomes" id="UP000029736"/>
    </source>
</evidence>
<evidence type="ECO:0000256" key="4">
    <source>
        <dbReference type="ARBA" id="ARBA00022801"/>
    </source>
</evidence>
<dbReference type="SUPFAM" id="SSF53163">
    <property type="entry name" value="HybD-like"/>
    <property type="match status" value="1"/>
</dbReference>
<dbReference type="Proteomes" id="UP000029736">
    <property type="component" value="Unassembled WGS sequence"/>
</dbReference>
<reference evidence="5 6" key="1">
    <citation type="journal article" date="2014" name="Int. J. Syst. Evol. Microbiol.">
        <title>Phaeodactylibacter xiamenensis gen. nov., sp. nov., a member of the family Saprospiraceae isolated from the marine alga Phaeodactylum tricornutum.</title>
        <authorList>
            <person name="Chen Z.Jr."/>
            <person name="Lei X."/>
            <person name="Lai Q."/>
            <person name="Li Y."/>
            <person name="Zhang B."/>
            <person name="Zhang J."/>
            <person name="Zhang H."/>
            <person name="Yang L."/>
            <person name="Zheng W."/>
            <person name="Tian Y."/>
            <person name="Yu Z."/>
            <person name="Xu H.Jr."/>
            <person name="Zheng T."/>
        </authorList>
    </citation>
    <scope>NUCLEOTIDE SEQUENCE [LARGE SCALE GENOMIC DNA]</scope>
    <source>
        <strain evidence="5 6">KD52</strain>
    </source>
</reference>
<dbReference type="GO" id="GO:0008047">
    <property type="term" value="F:enzyme activator activity"/>
    <property type="evidence" value="ECO:0007669"/>
    <property type="project" value="InterPro"/>
</dbReference>
<sequence length="162" mass="17756">MVQTLPVSTAILGFGNPVRADDGVGVYVAQQLQEALEGVEKCQVFDMGTSAFEVLFQLKAHERIILVDAVVNTGEATGTIYRLPASEVEAQIEEDPLVFLHGLKWNQALSYARKILGGDYPEEVEVYLISVEDTRFNVGMSDEAKAGADQVVALLKERLQNE</sequence>
<keyword evidence="2 5" id="KW-0645">Protease</keyword>
<dbReference type="NCBIfam" id="TIGR00072">
    <property type="entry name" value="hydrog_prot"/>
    <property type="match status" value="1"/>
</dbReference>
<dbReference type="STRING" id="1524460.IX84_04855"/>
<dbReference type="EMBL" id="JPOS01000012">
    <property type="protein sequence ID" value="KGE89105.1"/>
    <property type="molecule type" value="Genomic_DNA"/>
</dbReference>
<keyword evidence="4" id="KW-0378">Hydrolase</keyword>
<dbReference type="PANTHER" id="PTHR30302:SF1">
    <property type="entry name" value="HYDROGENASE 2 MATURATION PROTEASE"/>
    <property type="match status" value="1"/>
</dbReference>
<protein>
    <submittedName>
        <fullName evidence="5">Hydrogenase maturation protease</fullName>
    </submittedName>
</protein>
<dbReference type="AlphaFoldDB" id="A0A098SAG0"/>
<evidence type="ECO:0000256" key="1">
    <source>
        <dbReference type="ARBA" id="ARBA00006814"/>
    </source>
</evidence>
<gene>
    <name evidence="5" type="ORF">IX84_04855</name>
</gene>
<dbReference type="Gene3D" id="3.40.50.1450">
    <property type="entry name" value="HybD-like"/>
    <property type="match status" value="1"/>
</dbReference>
<dbReference type="GO" id="GO:0016485">
    <property type="term" value="P:protein processing"/>
    <property type="evidence" value="ECO:0007669"/>
    <property type="project" value="TreeGrafter"/>
</dbReference>
<accession>A0A098SAG0</accession>
<evidence type="ECO:0000256" key="2">
    <source>
        <dbReference type="ARBA" id="ARBA00022670"/>
    </source>
</evidence>
<evidence type="ECO:0000313" key="5">
    <source>
        <dbReference type="EMBL" id="KGE89105.1"/>
    </source>
</evidence>
<name>A0A098SAG0_9BACT</name>
<comment type="similarity">
    <text evidence="1">Belongs to the peptidase A31 family.</text>
</comment>
<dbReference type="PRINTS" id="PR00446">
    <property type="entry name" value="HYDRGNUPTAKE"/>
</dbReference>
<dbReference type="InterPro" id="IPR023430">
    <property type="entry name" value="Pept_HybD-like_dom_sf"/>
</dbReference>
<evidence type="ECO:0000256" key="3">
    <source>
        <dbReference type="ARBA" id="ARBA00022750"/>
    </source>
</evidence>
<dbReference type="GO" id="GO:0004190">
    <property type="term" value="F:aspartic-type endopeptidase activity"/>
    <property type="evidence" value="ECO:0007669"/>
    <property type="project" value="UniProtKB-KW"/>
</dbReference>
<dbReference type="PANTHER" id="PTHR30302">
    <property type="entry name" value="HYDROGENASE 1 MATURATION PROTEASE"/>
    <property type="match status" value="1"/>
</dbReference>
<dbReference type="Pfam" id="PF01750">
    <property type="entry name" value="HycI"/>
    <property type="match status" value="1"/>
</dbReference>
<dbReference type="InterPro" id="IPR000671">
    <property type="entry name" value="Peptidase_A31"/>
</dbReference>